<dbReference type="Proteomes" id="UP000041254">
    <property type="component" value="Unassembled WGS sequence"/>
</dbReference>
<keyword evidence="2" id="KW-0812">Transmembrane</keyword>
<proteinExistence type="predicted"/>
<organism evidence="3 4">
    <name type="scientific">Vitrella brassicaformis (strain CCMP3155)</name>
    <dbReference type="NCBI Taxonomy" id="1169540"/>
    <lineage>
        <taxon>Eukaryota</taxon>
        <taxon>Sar</taxon>
        <taxon>Alveolata</taxon>
        <taxon>Colpodellida</taxon>
        <taxon>Vitrellaceae</taxon>
        <taxon>Vitrella</taxon>
    </lineage>
</organism>
<dbReference type="VEuPathDB" id="CryptoDB:Vbra_7722"/>
<name>A0A0G4EKV4_VITBC</name>
<evidence type="ECO:0008006" key="5">
    <source>
        <dbReference type="Google" id="ProtNLM"/>
    </source>
</evidence>
<keyword evidence="4" id="KW-1185">Reference proteome</keyword>
<dbReference type="InParanoid" id="A0A0G4EKV4"/>
<keyword evidence="2" id="KW-1133">Transmembrane helix</keyword>
<evidence type="ECO:0000256" key="1">
    <source>
        <dbReference type="SAM" id="MobiDB-lite"/>
    </source>
</evidence>
<feature type="compositionally biased region" description="Basic and acidic residues" evidence="1">
    <location>
        <begin position="946"/>
        <end position="957"/>
    </location>
</feature>
<dbReference type="EMBL" id="CDMY01000256">
    <property type="protein sequence ID" value="CEL97801.1"/>
    <property type="molecule type" value="Genomic_DNA"/>
</dbReference>
<keyword evidence="2" id="KW-0472">Membrane</keyword>
<reference evidence="3 4" key="1">
    <citation type="submission" date="2014-11" db="EMBL/GenBank/DDBJ databases">
        <authorList>
            <person name="Zhu J."/>
            <person name="Qi W."/>
            <person name="Song R."/>
        </authorList>
    </citation>
    <scope>NUCLEOTIDE SEQUENCE [LARGE SCALE GENOMIC DNA]</scope>
</reference>
<feature type="region of interest" description="Disordered" evidence="1">
    <location>
        <begin position="910"/>
        <end position="957"/>
    </location>
</feature>
<dbReference type="AlphaFoldDB" id="A0A0G4EKV4"/>
<evidence type="ECO:0000256" key="2">
    <source>
        <dbReference type="SAM" id="Phobius"/>
    </source>
</evidence>
<protein>
    <recommendedName>
        <fullName evidence="5">Glycosyltransferase family 92 protein</fullName>
    </recommendedName>
</protein>
<gene>
    <name evidence="3" type="ORF">Vbra_7722</name>
</gene>
<sequence>MALQSSGAASPRRSPLRRSSDLPHPTSAATDSVAAPGRPSLSHNCNSNRRHTGPTMAEYRQLAPDAAMCRKKSLLPFSSSPMQRRPDNSGKWHGRAVRVLLALFSVAFISLLVVHTGLGPPPAIPRLSLPAIVTTGPPAAGDGKAAAVQAESSAEVNVNVVPQYNDSAYQAVANDIYRLNTMSGDPFHLPEGAYFDRPLGYADVTIDRLTGKPRHNASSTTHSQRAAGSRSFGYDASLYRSDEWTRPTGGNQHEYAAYQFSPFLPLNPDVVVRSAFWDSDLRLLKSPMSKFHISQWPPSVFRAIREGRARGGVAFNLEVKYEVYKAAAGVFAGCSAGGDQGVSSVFTLLEPKEINDWIGGPKRLRKPPITHLHMVLLCPQKRPGPSRSAVQPSDFPFIITRPLDTLRAAKRGEVDSVAVYEKRYSQEPLWSPPTSPHPSDGDERGGLAVLVKSTRGGPSAVAGEGLDERRIMAWLAHMRGIGVTQIYVYVVALWDDDHLEGDGESGYPPGRREGSRPTLRLALDERIERLFREQEGFVTIVPFPQYIGQWCYRPWRDRVTWGPWPLTYTYCYAEGSSVQDVIYRFRWSHRAVILIDLDEYFLLPLPSNPIGFPMVNETLTPTAFFNTVPPPSPQRTLDLWFDRHLEHSYRRKDTHAVFLVGYRQYYPDCVVRSDGSSYYDVMDLGTLRHAPHSWLFKDMNPGKSFFLLPTPVVMGLHYERTRLMRARTENALIAHIHRGCPLPKPPEAPDLLELIKRTKHGADDAQTEEELTRDEKLHEGWDLVWPADTLKQGGRAILPVVQRGFSACHGLNGIYNASTHSCCAAHCQRCGPPPLWPQDPRGPIVSDEWAYFKEIGERVSEGIGECSASWVRRNGLPCGAADGSLPCWIHDDVLLPPAAGRAQERHRPAIIDAPEVEDDSDAADADSDAADAADTGEEGDDNLPQPDEREGDQKEIG</sequence>
<accession>A0A0G4EKV4</accession>
<feature type="compositionally biased region" description="Acidic residues" evidence="1">
    <location>
        <begin position="914"/>
        <end position="941"/>
    </location>
</feature>
<feature type="region of interest" description="Disordered" evidence="1">
    <location>
        <begin position="1"/>
        <end position="52"/>
    </location>
</feature>
<evidence type="ECO:0000313" key="3">
    <source>
        <dbReference type="EMBL" id="CEL97801.1"/>
    </source>
</evidence>
<feature type="transmembrane region" description="Helical" evidence="2">
    <location>
        <begin position="99"/>
        <end position="118"/>
    </location>
</feature>
<evidence type="ECO:0000313" key="4">
    <source>
        <dbReference type="Proteomes" id="UP000041254"/>
    </source>
</evidence>